<proteinExistence type="predicted"/>
<sequence length="181" mass="20417">MGNWKKTYITPLGNKTTSKPLTDIESFRYRQAADMSIGGQLRKANLRLQELKAKQAERASEVHKEWVEETEKNKAPLAAILGAATYTPRQQSDKENSALRVAIRETEELIKNLEEQKDRENGVDVGFWRGFGRTMGDVRTWDFGMGDMADAMTMMNADKLKGDNATEGERESHDMMMGGNP</sequence>
<feature type="coiled-coil region" evidence="1">
    <location>
        <begin position="96"/>
        <end position="123"/>
    </location>
</feature>
<name>A0A7J0A465_9BACE</name>
<evidence type="ECO:0000313" key="4">
    <source>
        <dbReference type="Proteomes" id="UP000491181"/>
    </source>
</evidence>
<keyword evidence="1" id="KW-0175">Coiled coil</keyword>
<dbReference type="Proteomes" id="UP000491181">
    <property type="component" value="Unassembled WGS sequence"/>
</dbReference>
<evidence type="ECO:0000313" key="3">
    <source>
        <dbReference type="EMBL" id="GFH87148.1"/>
    </source>
</evidence>
<dbReference type="AlphaFoldDB" id="A0A7J0A465"/>
<feature type="compositionally biased region" description="Basic and acidic residues" evidence="2">
    <location>
        <begin position="162"/>
        <end position="174"/>
    </location>
</feature>
<organism evidence="3 4">
    <name type="scientific">Bacteroides acidifaciens</name>
    <dbReference type="NCBI Taxonomy" id="85831"/>
    <lineage>
        <taxon>Bacteria</taxon>
        <taxon>Pseudomonadati</taxon>
        <taxon>Bacteroidota</taxon>
        <taxon>Bacteroidia</taxon>
        <taxon>Bacteroidales</taxon>
        <taxon>Bacteroidaceae</taxon>
        <taxon>Bacteroides</taxon>
    </lineage>
</organism>
<protein>
    <submittedName>
        <fullName evidence="3">Uncharacterized protein</fullName>
    </submittedName>
</protein>
<evidence type="ECO:0000256" key="1">
    <source>
        <dbReference type="SAM" id="Coils"/>
    </source>
</evidence>
<evidence type="ECO:0000256" key="2">
    <source>
        <dbReference type="SAM" id="MobiDB-lite"/>
    </source>
</evidence>
<dbReference type="EMBL" id="BLLS01000076">
    <property type="protein sequence ID" value="GFH87148.1"/>
    <property type="molecule type" value="Genomic_DNA"/>
</dbReference>
<feature type="region of interest" description="Disordered" evidence="2">
    <location>
        <begin position="162"/>
        <end position="181"/>
    </location>
</feature>
<dbReference type="RefSeq" id="WP_228099505.1">
    <property type="nucleotide sequence ID" value="NZ_BLLS01000076.1"/>
</dbReference>
<comment type="caution">
    <text evidence="3">The sequence shown here is derived from an EMBL/GenBank/DDBJ whole genome shotgun (WGS) entry which is preliminary data.</text>
</comment>
<reference evidence="3 4" key="1">
    <citation type="journal article" date="2020" name="Microbiome">
        <title>Single-cell genomics of uncultured bacteria reveals dietary fiber responders in the mouse gut microbiota.</title>
        <authorList>
            <person name="Chijiiwa R."/>
            <person name="Hosokawa M."/>
            <person name="Kogawa M."/>
            <person name="Nishikawa Y."/>
            <person name="Ide K."/>
            <person name="Sakanashi C."/>
            <person name="Takahashi K."/>
            <person name="Takeyama H."/>
        </authorList>
    </citation>
    <scope>NUCLEOTIDE SEQUENCE [LARGE SCALE GENOMIC DNA]</scope>
    <source>
        <strain evidence="3">IMSAGC_001</strain>
    </source>
</reference>
<gene>
    <name evidence="3" type="ORF">IMSAGC001_02573</name>
</gene>
<accession>A0A7J0A465</accession>